<dbReference type="RefSeq" id="WP_226384524.1">
    <property type="nucleotide sequence ID" value="NZ_JADCKA010000001.1"/>
</dbReference>
<accession>A0ABR9QVF6</accession>
<keyword evidence="5" id="KW-1185">Reference proteome</keyword>
<dbReference type="InterPro" id="IPR050698">
    <property type="entry name" value="MBL"/>
</dbReference>
<protein>
    <submittedName>
        <fullName evidence="4">MBL fold metallo-hydrolase</fullName>
    </submittedName>
</protein>
<dbReference type="Gene3D" id="3.60.15.10">
    <property type="entry name" value="Ribonuclease Z/Hydroxyacylglutathione hydrolase-like"/>
    <property type="match status" value="1"/>
</dbReference>
<evidence type="ECO:0000313" key="4">
    <source>
        <dbReference type="EMBL" id="MBE5034861.1"/>
    </source>
</evidence>
<dbReference type="Pfam" id="PF07521">
    <property type="entry name" value="RMMBL"/>
    <property type="match status" value="1"/>
</dbReference>
<dbReference type="SMART" id="SM00849">
    <property type="entry name" value="Lactamase_B"/>
    <property type="match status" value="1"/>
</dbReference>
<dbReference type="Proteomes" id="UP001516588">
    <property type="component" value="Unassembled WGS sequence"/>
</dbReference>
<organism evidence="4 5">
    <name type="scientific">Gallibacter intestinalis</name>
    <dbReference type="NCBI Taxonomy" id="2779356"/>
    <lineage>
        <taxon>Bacteria</taxon>
        <taxon>Bacillati</taxon>
        <taxon>Bacillota</taxon>
        <taxon>Clostridia</taxon>
        <taxon>Eubacteriales</taxon>
        <taxon>Eubacteriaceae</taxon>
        <taxon>Gallibacter</taxon>
    </lineage>
</organism>
<feature type="domain" description="Metallo-beta-lactamase" evidence="2">
    <location>
        <begin position="13"/>
        <end position="248"/>
    </location>
</feature>
<dbReference type="PROSITE" id="PS51257">
    <property type="entry name" value="PROKAR_LIPOPROTEIN"/>
    <property type="match status" value="1"/>
</dbReference>
<evidence type="ECO:0000259" key="3">
    <source>
        <dbReference type="SMART" id="SM01027"/>
    </source>
</evidence>
<evidence type="ECO:0000259" key="2">
    <source>
        <dbReference type="SMART" id="SM00849"/>
    </source>
</evidence>
<dbReference type="PANTHER" id="PTHR11203:SF37">
    <property type="entry name" value="INTEGRATOR COMPLEX SUBUNIT 11"/>
    <property type="match status" value="1"/>
</dbReference>
<gene>
    <name evidence="4" type="ORF">INF20_00965</name>
</gene>
<dbReference type="Pfam" id="PF10996">
    <property type="entry name" value="Beta-Casp"/>
    <property type="match status" value="1"/>
</dbReference>
<dbReference type="SMART" id="SM01027">
    <property type="entry name" value="Beta-Casp"/>
    <property type="match status" value="1"/>
</dbReference>
<dbReference type="InterPro" id="IPR036866">
    <property type="entry name" value="RibonucZ/Hydroxyglut_hydro"/>
</dbReference>
<comment type="caution">
    <text evidence="4">The sequence shown here is derived from an EMBL/GenBank/DDBJ whole genome shotgun (WGS) entry which is preliminary data.</text>
</comment>
<dbReference type="InterPro" id="IPR022712">
    <property type="entry name" value="Beta_Casp"/>
</dbReference>
<dbReference type="Gene3D" id="3.40.50.10890">
    <property type="match status" value="1"/>
</dbReference>
<dbReference type="EMBL" id="JADCKA010000001">
    <property type="protein sequence ID" value="MBE5034861.1"/>
    <property type="molecule type" value="Genomic_DNA"/>
</dbReference>
<dbReference type="InterPro" id="IPR011108">
    <property type="entry name" value="RMMBL"/>
</dbReference>
<dbReference type="SUPFAM" id="SSF56281">
    <property type="entry name" value="Metallo-hydrolase/oxidoreductase"/>
    <property type="match status" value="1"/>
</dbReference>
<dbReference type="CDD" id="cd16295">
    <property type="entry name" value="TTHA0252-CPSF-like_MBL-fold"/>
    <property type="match status" value="1"/>
</dbReference>
<dbReference type="Pfam" id="PF00753">
    <property type="entry name" value="Lactamase_B"/>
    <property type="match status" value="1"/>
</dbReference>
<evidence type="ECO:0000313" key="5">
    <source>
        <dbReference type="Proteomes" id="UP001516588"/>
    </source>
</evidence>
<proteinExistence type="predicted"/>
<reference evidence="4 5" key="1">
    <citation type="submission" date="2020-10" db="EMBL/GenBank/DDBJ databases">
        <title>ChiBAC.</title>
        <authorList>
            <person name="Zenner C."/>
            <person name="Hitch T.C.A."/>
            <person name="Clavel T."/>
        </authorList>
    </citation>
    <scope>NUCLEOTIDE SEQUENCE [LARGE SCALE GENOMIC DNA]</scope>
    <source>
        <strain evidence="4 5">DSM 108706</strain>
    </source>
</reference>
<feature type="domain" description="Beta-Casp" evidence="3">
    <location>
        <begin position="253"/>
        <end position="383"/>
    </location>
</feature>
<evidence type="ECO:0000256" key="1">
    <source>
        <dbReference type="ARBA" id="ARBA00022801"/>
    </source>
</evidence>
<dbReference type="InterPro" id="IPR001279">
    <property type="entry name" value="Metallo-B-lactamas"/>
</dbReference>
<name>A0ABR9QVF6_9FIRM</name>
<dbReference type="PANTHER" id="PTHR11203">
    <property type="entry name" value="CLEAVAGE AND POLYADENYLATION SPECIFICITY FACTOR FAMILY MEMBER"/>
    <property type="match status" value="1"/>
</dbReference>
<sequence>MKIKFCGAAAGVTGSCHLLTVGEHKILLDCGQFQGGKSIEALNYEPFPFDPAEIECVVLSHAHIDHCGRLPLLVKQGFKGNIYCSDATAQLLDIMLKDSGYIHEKEAEWKNKKAVRAGKPEVQPLYTYNDAVDSLKYVYPVLYDQLIKINDEISIVFNDAGHILGSAIVEVWATENDKTSKIVFSGDLGVTGRPILRDPTIIKKADVVIMESTYGNRVHPPGKDSIEDLINIIIKTAKRGGSVVIPSFAVGRTQELIYEFNRFYAERPEFKEELDKLKVYIDSPMATNATEVFKANAQVFDEEARDYLMKGDDPLDFPGLKFTKSTQESKALNASMSPKVIISASGMCEAGRIRHHLKHCLWDSRCSVVFVGYQAEGTLGRLIINGATDVTLFGEQVHINAEIYNLEGFSGHADRDGLLAWVKGFQKQPEQLFLVHGEQQAKMDLAESIRQETGMNPTVVTEVSEYELETGTLLSHDERIREMVDEEMLEAVRKRISDLHFDMEDLLYRASLSANRSDSPARLAEINNKLLELEKSAMGLSSALSDESLDKEANAFGDKKENAESDSAYANSNYECPYCGGFMNKQEDGTFKCDFCGCTAKEDENGQLEVIQGGI</sequence>
<keyword evidence="1" id="KW-0378">Hydrolase</keyword>